<feature type="compositionally biased region" description="Polar residues" evidence="1">
    <location>
        <begin position="45"/>
        <end position="57"/>
    </location>
</feature>
<proteinExistence type="predicted"/>
<dbReference type="GO" id="GO:0016787">
    <property type="term" value="F:hydrolase activity"/>
    <property type="evidence" value="ECO:0007669"/>
    <property type="project" value="InterPro"/>
</dbReference>
<dbReference type="InterPro" id="IPR004843">
    <property type="entry name" value="Calcineurin-like_PHP"/>
</dbReference>
<accession>A0A150GSE8</accession>
<dbReference type="Proteomes" id="UP000075714">
    <property type="component" value="Unassembled WGS sequence"/>
</dbReference>
<protein>
    <recommendedName>
        <fullName evidence="2">Calcineurin-like phosphoesterase domain-containing protein</fullName>
    </recommendedName>
</protein>
<feature type="domain" description="Calcineurin-like phosphoesterase" evidence="2">
    <location>
        <begin position="67"/>
        <end position="241"/>
    </location>
</feature>
<feature type="region of interest" description="Disordered" evidence="1">
    <location>
        <begin position="1"/>
        <end position="63"/>
    </location>
</feature>
<dbReference type="AlphaFoldDB" id="A0A150GSE8"/>
<comment type="caution">
    <text evidence="3">The sequence shown here is derived from an EMBL/GenBank/DDBJ whole genome shotgun (WGS) entry which is preliminary data.</text>
</comment>
<evidence type="ECO:0000259" key="2">
    <source>
        <dbReference type="Pfam" id="PF00149"/>
    </source>
</evidence>
<evidence type="ECO:0000313" key="3">
    <source>
        <dbReference type="EMBL" id="KXZ52775.1"/>
    </source>
</evidence>
<dbReference type="PANTHER" id="PTHR12905:SF0">
    <property type="entry name" value="CALCINEURIN-LIKE PHOSPHOESTERASE DOMAIN-CONTAINING PROTEIN"/>
    <property type="match status" value="1"/>
</dbReference>
<evidence type="ECO:0000313" key="4">
    <source>
        <dbReference type="Proteomes" id="UP000075714"/>
    </source>
</evidence>
<reference evidence="4" key="1">
    <citation type="journal article" date="2016" name="Nat. Commun.">
        <title>The Gonium pectorale genome demonstrates co-option of cell cycle regulation during the evolution of multicellularity.</title>
        <authorList>
            <person name="Hanschen E.R."/>
            <person name="Marriage T.N."/>
            <person name="Ferris P.J."/>
            <person name="Hamaji T."/>
            <person name="Toyoda A."/>
            <person name="Fujiyama A."/>
            <person name="Neme R."/>
            <person name="Noguchi H."/>
            <person name="Minakuchi Y."/>
            <person name="Suzuki M."/>
            <person name="Kawai-Toyooka H."/>
            <person name="Smith D.R."/>
            <person name="Sparks H."/>
            <person name="Anderson J."/>
            <person name="Bakaric R."/>
            <person name="Luria V."/>
            <person name="Karger A."/>
            <person name="Kirschner M.W."/>
            <person name="Durand P.M."/>
            <person name="Michod R.E."/>
            <person name="Nozaki H."/>
            <person name="Olson B.J."/>
        </authorList>
    </citation>
    <scope>NUCLEOTIDE SEQUENCE [LARGE SCALE GENOMIC DNA]</scope>
    <source>
        <strain evidence="4">NIES-2863</strain>
    </source>
</reference>
<dbReference type="PANTHER" id="PTHR12905">
    <property type="entry name" value="METALLOPHOSPHOESTERASE"/>
    <property type="match status" value="1"/>
</dbReference>
<dbReference type="SUPFAM" id="SSF56300">
    <property type="entry name" value="Metallo-dependent phosphatases"/>
    <property type="match status" value="1"/>
</dbReference>
<dbReference type="EMBL" id="LSYV01000009">
    <property type="protein sequence ID" value="KXZ52775.1"/>
    <property type="molecule type" value="Genomic_DNA"/>
</dbReference>
<gene>
    <name evidence="3" type="ORF">GPECTOR_8g164</name>
</gene>
<dbReference type="Pfam" id="PF00149">
    <property type="entry name" value="Metallophos"/>
    <property type="match status" value="1"/>
</dbReference>
<sequence length="293" mass="31524">MYHNRSPRIVPSAAVPPTAGGPRPLVERPNPALDTRVARDEQQRKAATTITPATPQGSPEARRPPITLVCVSDTHGLYAEPGLLKVPAGDMILFPGDVEVGTAAEGAAFSRWLEGLPVRGPRVLTWGNMDTGTPGQKDLVPAATVVVDAIVEVNGYRIFASPWTPRFAGAYQLDQDEEGLFARWSALLPPDSDVDIILTHGPPHGIADGARGRHRGDPGLLRAVQALRKPPLLWVCGHIHEQYGLHRVPHPAAPGGSFPLLNSAVYYARKPEHAATAQPRALRLPQVELLPLE</sequence>
<dbReference type="InterPro" id="IPR029052">
    <property type="entry name" value="Metallo-depent_PP-like"/>
</dbReference>
<dbReference type="OrthoDB" id="630188at2759"/>
<dbReference type="Gene3D" id="3.60.21.10">
    <property type="match status" value="1"/>
</dbReference>
<dbReference type="InterPro" id="IPR051693">
    <property type="entry name" value="UPF0046_metallophosphoest"/>
</dbReference>
<organism evidence="3 4">
    <name type="scientific">Gonium pectorale</name>
    <name type="common">Green alga</name>
    <dbReference type="NCBI Taxonomy" id="33097"/>
    <lineage>
        <taxon>Eukaryota</taxon>
        <taxon>Viridiplantae</taxon>
        <taxon>Chlorophyta</taxon>
        <taxon>core chlorophytes</taxon>
        <taxon>Chlorophyceae</taxon>
        <taxon>CS clade</taxon>
        <taxon>Chlamydomonadales</taxon>
        <taxon>Volvocaceae</taxon>
        <taxon>Gonium</taxon>
    </lineage>
</organism>
<keyword evidence="4" id="KW-1185">Reference proteome</keyword>
<evidence type="ECO:0000256" key="1">
    <source>
        <dbReference type="SAM" id="MobiDB-lite"/>
    </source>
</evidence>
<name>A0A150GSE8_GONPE</name>